<reference evidence="2 3" key="1">
    <citation type="journal article" date="2009" name="PLoS Genet.">
        <title>The genome of Nectria haematococca: contribution of supernumerary chromosomes to gene expansion.</title>
        <authorList>
            <person name="Coleman J.J."/>
            <person name="Rounsley S.D."/>
            <person name="Rodriguez-Carres M."/>
            <person name="Kuo A."/>
            <person name="Wasmann C.C."/>
            <person name="Grimwood J."/>
            <person name="Schmutz J."/>
            <person name="Taga M."/>
            <person name="White G.J."/>
            <person name="Zhou S."/>
            <person name="Schwartz D.C."/>
            <person name="Freitag M."/>
            <person name="Ma L.J."/>
            <person name="Danchin E.G."/>
            <person name="Henrissat B."/>
            <person name="Coutinho P.M."/>
            <person name="Nelson D.R."/>
            <person name="Straney D."/>
            <person name="Napoli C.A."/>
            <person name="Barker B.M."/>
            <person name="Gribskov M."/>
            <person name="Rep M."/>
            <person name="Kroken S."/>
            <person name="Molnar I."/>
            <person name="Rensing C."/>
            <person name="Kennell J.C."/>
            <person name="Zamora J."/>
            <person name="Farman M.L."/>
            <person name="Selker E.U."/>
            <person name="Salamov A."/>
            <person name="Shapiro H."/>
            <person name="Pangilinan J."/>
            <person name="Lindquist E."/>
            <person name="Lamers C."/>
            <person name="Grigoriev I.V."/>
            <person name="Geiser D.M."/>
            <person name="Covert S.F."/>
            <person name="Temporini E."/>
            <person name="Vanetten H.D."/>
        </authorList>
    </citation>
    <scope>NUCLEOTIDE SEQUENCE [LARGE SCALE GENOMIC DNA]</scope>
    <source>
        <strain evidence="3">ATCC MYA-4622 / CBS 123669 / FGSC 9596 / NRRL 45880 / 77-13-4</strain>
    </source>
</reference>
<organism evidence="2 3">
    <name type="scientific">Fusarium vanettenii (strain ATCC MYA-4622 / CBS 123669 / FGSC 9596 / NRRL 45880 / 77-13-4)</name>
    <name type="common">Fusarium solani subsp. pisi</name>
    <dbReference type="NCBI Taxonomy" id="660122"/>
    <lineage>
        <taxon>Eukaryota</taxon>
        <taxon>Fungi</taxon>
        <taxon>Dikarya</taxon>
        <taxon>Ascomycota</taxon>
        <taxon>Pezizomycotina</taxon>
        <taxon>Sordariomycetes</taxon>
        <taxon>Hypocreomycetidae</taxon>
        <taxon>Hypocreales</taxon>
        <taxon>Nectriaceae</taxon>
        <taxon>Fusarium</taxon>
        <taxon>Fusarium solani species complex</taxon>
        <taxon>Fusarium vanettenii</taxon>
    </lineage>
</organism>
<dbReference type="AlphaFoldDB" id="C7YX30"/>
<feature type="compositionally biased region" description="Basic and acidic residues" evidence="1">
    <location>
        <begin position="126"/>
        <end position="135"/>
    </location>
</feature>
<feature type="compositionally biased region" description="Basic and acidic residues" evidence="1">
    <location>
        <begin position="155"/>
        <end position="164"/>
    </location>
</feature>
<proteinExistence type="predicted"/>
<sequence>MDIPTTSAAAASVASRVGQAPTPYEREILTALGHYPQGTGYRRRYVRASRRIFDSTDEWPWEWAADFLPNKPWGYCMLEEIARTLDELDRRSTEANSDSNAETLREFLRNRARERDQSDPHLIPGDVRKAMEHFGVKRNAKRTTEAPNDSEVNGEEGRSEDHKNANNGFTGGNDNQQGETQNEVDAAGSTSPVTAGNRKRPGEAFDNSQTRKSARRDEPEHHGGPALDGPAQTMPQTEGLIDLVGQVQFPVTDEKPLAPFLSNIVSTIEDQRAATRMTLNGIKDQLNAARFSMRARDTSLNELAQDGVTTQRLEELRWAFGNTIEAKRDIQRAKTFFERHQAELALDALLASQVAEQYETRLRECDEGIAHAEADLRGMEEAYTAKCQEWERLKSLLRKDQERVRHLEVSHEHFTLQLEYYRTIGDMTKLGAYGVASLTKRLAENGIALFTATKDSGMKNESSVDSAS</sequence>
<feature type="region of interest" description="Disordered" evidence="1">
    <location>
        <begin position="109"/>
        <end position="234"/>
    </location>
</feature>
<dbReference type="VEuPathDB" id="FungiDB:NECHADRAFT_82873"/>
<feature type="compositionally biased region" description="Polar residues" evidence="1">
    <location>
        <begin position="165"/>
        <end position="194"/>
    </location>
</feature>
<gene>
    <name evidence="2" type="ORF">NECHADRAFT_82873</name>
</gene>
<dbReference type="EMBL" id="GG698902">
    <property type="protein sequence ID" value="EEU43761.1"/>
    <property type="molecule type" value="Genomic_DNA"/>
</dbReference>
<keyword evidence="3" id="KW-1185">Reference proteome</keyword>
<evidence type="ECO:0000313" key="2">
    <source>
        <dbReference type="EMBL" id="EEU43761.1"/>
    </source>
</evidence>
<dbReference type="HOGENOM" id="CLU_584060_0_0_1"/>
<dbReference type="OMA" id="LTGMWPW"/>
<feature type="compositionally biased region" description="Basic and acidic residues" evidence="1">
    <location>
        <begin position="109"/>
        <end position="119"/>
    </location>
</feature>
<protein>
    <submittedName>
        <fullName evidence="2">Uncharacterized protein</fullName>
    </submittedName>
</protein>
<name>C7YX30_FUSV7</name>
<dbReference type="RefSeq" id="XP_003049474.1">
    <property type="nucleotide sequence ID" value="XM_003049428.1"/>
</dbReference>
<dbReference type="KEGG" id="nhe:NECHADRAFT_82873"/>
<evidence type="ECO:0000256" key="1">
    <source>
        <dbReference type="SAM" id="MobiDB-lite"/>
    </source>
</evidence>
<dbReference type="GeneID" id="9676905"/>
<dbReference type="OrthoDB" id="5089539at2759"/>
<dbReference type="InParanoid" id="C7YX30"/>
<accession>C7YX30</accession>
<dbReference type="Proteomes" id="UP000005206">
    <property type="component" value="Chromosome 7"/>
</dbReference>
<dbReference type="eggNOG" id="ENOG502RKQZ">
    <property type="taxonomic scope" value="Eukaryota"/>
</dbReference>
<evidence type="ECO:0000313" key="3">
    <source>
        <dbReference type="Proteomes" id="UP000005206"/>
    </source>
</evidence>